<proteinExistence type="predicted"/>
<reference evidence="2" key="1">
    <citation type="journal article" date="2014" name="Sci. Data">
        <title>Genomes of diverse isolates of the marine cyanobacterium Prochlorococcus.</title>
        <authorList>
            <person name="Biller S."/>
            <person name="Berube P."/>
            <person name="Thompson J."/>
            <person name="Kelly L."/>
            <person name="Roggensack S."/>
            <person name="Awad L."/>
            <person name="Roache-Johnson K."/>
            <person name="Ding H."/>
            <person name="Giovannoni S.J."/>
            <person name="Moore L.R."/>
            <person name="Chisholm S.W."/>
        </authorList>
    </citation>
    <scope>NUCLEOTIDE SEQUENCE [LARGE SCALE GENOMIC DNA]</scope>
    <source>
        <strain evidence="2">PAC1</strain>
    </source>
</reference>
<dbReference type="RefSeq" id="WP_036906398.1">
    <property type="nucleotide sequence ID" value="NZ_CP138967.1"/>
</dbReference>
<accession>A0A0A2C3T3</accession>
<organism evidence="1 2">
    <name type="scientific">Prochlorococcus marinus str. PAC1</name>
    <dbReference type="NCBI Taxonomy" id="59924"/>
    <lineage>
        <taxon>Bacteria</taxon>
        <taxon>Bacillati</taxon>
        <taxon>Cyanobacteriota</taxon>
        <taxon>Cyanophyceae</taxon>
        <taxon>Synechococcales</taxon>
        <taxon>Prochlorococcaceae</taxon>
        <taxon>Prochlorococcus</taxon>
    </lineage>
</organism>
<protein>
    <submittedName>
        <fullName evidence="1">Uncharacterized protein</fullName>
    </submittedName>
</protein>
<evidence type="ECO:0000313" key="2">
    <source>
        <dbReference type="Proteomes" id="UP000030392"/>
    </source>
</evidence>
<evidence type="ECO:0000313" key="1">
    <source>
        <dbReference type="EMBL" id="KGG20182.1"/>
    </source>
</evidence>
<sequence>MQHESWLVKKDRVWAMRFFQDKHSDEDGTTYMRVHYASCRLGFLHGITSHVELHESEKLTYEKARDLWMSSVETEWEVSEKPLWKTL</sequence>
<dbReference type="Pfam" id="PF07864">
    <property type="entry name" value="DUF1651"/>
    <property type="match status" value="1"/>
</dbReference>
<dbReference type="EMBL" id="JNAX01000013">
    <property type="protein sequence ID" value="KGG20182.1"/>
    <property type="molecule type" value="Genomic_DNA"/>
</dbReference>
<name>A0A0A2C3T3_PROMR</name>
<dbReference type="InterPro" id="IPR012447">
    <property type="entry name" value="DUF1651"/>
</dbReference>
<comment type="caution">
    <text evidence="1">The sequence shown here is derived from an EMBL/GenBank/DDBJ whole genome shotgun (WGS) entry which is preliminary data.</text>
</comment>
<dbReference type="Proteomes" id="UP000030392">
    <property type="component" value="Unassembled WGS sequence"/>
</dbReference>
<gene>
    <name evidence="1" type="ORF">EV03_1383</name>
</gene>
<dbReference type="AlphaFoldDB" id="A0A0A2C3T3"/>